<gene>
    <name evidence="2" type="ORF">AK812_SmicGene35416</name>
</gene>
<name>A0A1Q9CLH1_SYMMI</name>
<proteinExistence type="predicted"/>
<dbReference type="EMBL" id="LSRX01001093">
    <property type="protein sequence ID" value="OLP83771.1"/>
    <property type="molecule type" value="Genomic_DNA"/>
</dbReference>
<keyword evidence="3" id="KW-1185">Reference proteome</keyword>
<evidence type="ECO:0000256" key="1">
    <source>
        <dbReference type="SAM" id="MobiDB-lite"/>
    </source>
</evidence>
<dbReference type="OrthoDB" id="416524at2759"/>
<organism evidence="2 3">
    <name type="scientific">Symbiodinium microadriaticum</name>
    <name type="common">Dinoflagellate</name>
    <name type="synonym">Zooxanthella microadriatica</name>
    <dbReference type="NCBI Taxonomy" id="2951"/>
    <lineage>
        <taxon>Eukaryota</taxon>
        <taxon>Sar</taxon>
        <taxon>Alveolata</taxon>
        <taxon>Dinophyceae</taxon>
        <taxon>Suessiales</taxon>
        <taxon>Symbiodiniaceae</taxon>
        <taxon>Symbiodinium</taxon>
    </lineage>
</organism>
<dbReference type="AlphaFoldDB" id="A0A1Q9CLH1"/>
<accession>A0A1Q9CLH1</accession>
<dbReference type="Proteomes" id="UP000186817">
    <property type="component" value="Unassembled WGS sequence"/>
</dbReference>
<protein>
    <submittedName>
        <fullName evidence="2">Uncharacterized protein</fullName>
    </submittedName>
</protein>
<comment type="caution">
    <text evidence="2">The sequence shown here is derived from an EMBL/GenBank/DDBJ whole genome shotgun (WGS) entry which is preliminary data.</text>
</comment>
<sequence length="1045" mass="114249">MYFEYGFPAAEQLTRLCGASPQSLGLKPVEARTEEGKMTSGYIISLDGITFGEYVSMRKLRVFHELQVAWQKLYVEPERQLTAAQGQEWYEHATKTLVSARQTGFKVSGRGGLKSLPEMKVTAQEMQAGFSDEEPHGPPAEGITPEGSEKADLEALQDYLEDAPSTVQHGVGFAAFAEDEEGAEAKKSKAKKRKQPAVEEAVASDDDMGLAADGGESLLELGQTDVEMADVARKHHQLTSKNPTCFSNLQVLRILQGEKLGKAVQGAKSCLKTLVNNKVKEQHALHDRIARCEAAMQLMGEPLRAIPQPEFLKLMIVLRDDITAAPVPLQTAVTGKLIQDQLQEAVKTTDRKEALKLVEKIAARMLFPVSEPSFAPLLEQAMKQASKASDVTDLDFDLFGEEPTSGDGKEEKKGDRGLESNVQEQSLLLTFFKSFLSGLQNNPGWDELLGFPSLQPVRDAVQNFKRFVSCVHELVQADHEVRSFESLQYFLKYKGTSPWERTICNILTKPERNDAPDSAKEARAHLLDLAEDAVKTSASTLKFEPTFLLCMEKLQAELPSVPDLKFTAEHVSAFKEGLRKGRAQSMEKMLVQKLSAVAASVFRKTTAEDISSEDVDSLLALLKNYSQHSACFDASNQLTLWANKHNCRLHQEALSRVLETYLKKMGEPSEKVSLFEIMPLDNIKALARKARPANESKIPEPLRGRLLEATVHLLQLSVQEANAHLDETIRGAPHSANVARAFAVLAGHASAKAVAAMFEFVTAVSNYRLAERLYAARGKDAEQRSKNDAEHASFFAALGGLGKVRETLACLETALGPQSQLPDIDVSDLAAVRSSPEQAAQCVNFKHFVAGERSILSSEVLSDAVSFVAAGKNNDMRAAVASLDMEAKGFASAKSWKESLPGDADLAQVLETYEKVLKPKVQSAGLKTKLEELLQVVSASQDFADQVSTSSCDLMKENDELRVLGEGCTEAAKLLRSCGAIFTEIVLSVSLKSIQERASDLQAVQKAKGLISGQVSPLRTGSSKYGAVKEDIHPLLYEQAVAAMQ</sequence>
<evidence type="ECO:0000313" key="2">
    <source>
        <dbReference type="EMBL" id="OLP83771.1"/>
    </source>
</evidence>
<feature type="region of interest" description="Disordered" evidence="1">
    <location>
        <begin position="399"/>
        <end position="419"/>
    </location>
</feature>
<evidence type="ECO:0000313" key="3">
    <source>
        <dbReference type="Proteomes" id="UP000186817"/>
    </source>
</evidence>
<feature type="region of interest" description="Disordered" evidence="1">
    <location>
        <begin position="184"/>
        <end position="210"/>
    </location>
</feature>
<reference evidence="2 3" key="1">
    <citation type="submission" date="2016-02" db="EMBL/GenBank/DDBJ databases">
        <title>Genome analysis of coral dinoflagellate symbionts highlights evolutionary adaptations to a symbiotic lifestyle.</title>
        <authorList>
            <person name="Aranda M."/>
            <person name="Li Y."/>
            <person name="Liew Y.J."/>
            <person name="Baumgarten S."/>
            <person name="Simakov O."/>
            <person name="Wilson M."/>
            <person name="Piel J."/>
            <person name="Ashoor H."/>
            <person name="Bougouffa S."/>
            <person name="Bajic V.B."/>
            <person name="Ryu T."/>
            <person name="Ravasi T."/>
            <person name="Bayer T."/>
            <person name="Micklem G."/>
            <person name="Kim H."/>
            <person name="Bhak J."/>
            <person name="Lajeunesse T.C."/>
            <person name="Voolstra C.R."/>
        </authorList>
    </citation>
    <scope>NUCLEOTIDE SEQUENCE [LARGE SCALE GENOMIC DNA]</scope>
    <source>
        <strain evidence="2 3">CCMP2467</strain>
    </source>
</reference>
<feature type="compositionally biased region" description="Basic and acidic residues" evidence="1">
    <location>
        <begin position="407"/>
        <end position="418"/>
    </location>
</feature>